<proteinExistence type="predicted"/>
<dbReference type="InterPro" id="IPR016181">
    <property type="entry name" value="Acyl_CoA_acyltransferase"/>
</dbReference>
<protein>
    <recommendedName>
        <fullName evidence="1">N-acetyltransferase domain-containing protein</fullName>
    </recommendedName>
</protein>
<dbReference type="SUPFAM" id="SSF55729">
    <property type="entry name" value="Acyl-CoA N-acyltransferases (Nat)"/>
    <property type="match status" value="1"/>
</dbReference>
<keyword evidence="3" id="KW-1185">Reference proteome</keyword>
<dbReference type="InterPro" id="IPR000182">
    <property type="entry name" value="GNAT_dom"/>
</dbReference>
<gene>
    <name evidence="2" type="ORF">BTN49_2103</name>
</gene>
<dbReference type="EMBL" id="NBYY01000022">
    <property type="protein sequence ID" value="PCS22374.1"/>
    <property type="molecule type" value="Genomic_DNA"/>
</dbReference>
<dbReference type="AlphaFoldDB" id="A0A2A5T2K2"/>
<evidence type="ECO:0000313" key="2">
    <source>
        <dbReference type="EMBL" id="PCS22374.1"/>
    </source>
</evidence>
<dbReference type="CDD" id="cd04301">
    <property type="entry name" value="NAT_SF"/>
    <property type="match status" value="1"/>
</dbReference>
<organism evidence="2 3">
    <name type="scientific">Candidatus Enterovibrio escicola</name>
    <dbReference type="NCBI Taxonomy" id="1927127"/>
    <lineage>
        <taxon>Bacteria</taxon>
        <taxon>Pseudomonadati</taxon>
        <taxon>Pseudomonadota</taxon>
        <taxon>Gammaproteobacteria</taxon>
        <taxon>Vibrionales</taxon>
        <taxon>Vibrionaceae</taxon>
        <taxon>Enterovibrio</taxon>
    </lineage>
</organism>
<dbReference type="Proteomes" id="UP000219020">
    <property type="component" value="Unassembled WGS sequence"/>
</dbReference>
<dbReference type="Pfam" id="PF00583">
    <property type="entry name" value="Acetyltransf_1"/>
    <property type="match status" value="1"/>
</dbReference>
<dbReference type="Gene3D" id="3.40.630.30">
    <property type="match status" value="1"/>
</dbReference>
<evidence type="ECO:0000259" key="1">
    <source>
        <dbReference type="PROSITE" id="PS51186"/>
    </source>
</evidence>
<comment type="caution">
    <text evidence="2">The sequence shown here is derived from an EMBL/GenBank/DDBJ whole genome shotgun (WGS) entry which is preliminary data.</text>
</comment>
<dbReference type="RefSeq" id="WP_097356747.1">
    <property type="nucleotide sequence ID" value="NZ_CAWOZE010000040.1"/>
</dbReference>
<accession>A0A2A5T2K2</accession>
<dbReference type="GO" id="GO:0016747">
    <property type="term" value="F:acyltransferase activity, transferring groups other than amino-acyl groups"/>
    <property type="evidence" value="ECO:0007669"/>
    <property type="project" value="InterPro"/>
</dbReference>
<dbReference type="PROSITE" id="PS51186">
    <property type="entry name" value="GNAT"/>
    <property type="match status" value="1"/>
</dbReference>
<feature type="domain" description="N-acetyltransferase" evidence="1">
    <location>
        <begin position="1"/>
        <end position="154"/>
    </location>
</feature>
<evidence type="ECO:0000313" key="3">
    <source>
        <dbReference type="Proteomes" id="UP000219020"/>
    </source>
</evidence>
<dbReference type="GeneID" id="66951991"/>
<name>A0A2A5T2K2_9GAMM</name>
<reference evidence="3" key="1">
    <citation type="submission" date="2017-04" db="EMBL/GenBank/DDBJ databases">
        <title>Genome evolution of the luminous symbionts of deep sea anglerfish.</title>
        <authorList>
            <person name="Hendry T.A."/>
        </authorList>
    </citation>
    <scope>NUCLEOTIDE SEQUENCE [LARGE SCALE GENOMIC DNA]</scope>
</reference>
<sequence>MNVSLLSPSIYSMPRLFELSKELHDHEILTFDIAHVTAAFNFLLAHPNSGDVLLIALENEGVNETIGFIVVCYSFSIELGGKIAVIDQIFLSQDSRRQGIGSYVIPKLEAHVLKRHCHAIILEVNIGNSGARKFYEQFDYIPRRQHCIMSKLLKP</sequence>